<dbReference type="InterPro" id="IPR005814">
    <property type="entry name" value="Aminotrans_3"/>
</dbReference>
<dbReference type="PANTHER" id="PTHR42684:SF17">
    <property type="entry name" value="ADENOSYLMETHIONINE-8-AMINO-7-OXONONANOATE AMINOTRANSFERASE"/>
    <property type="match status" value="1"/>
</dbReference>
<dbReference type="EMBL" id="BARV01041136">
    <property type="protein sequence ID" value="GAI48117.1"/>
    <property type="molecule type" value="Genomic_DNA"/>
</dbReference>
<sequence>MATGFGRTGKMFACEHERVTPDILALAKGITGGYMPLAATLTTEKVFRAFLGRHQDQKT</sequence>
<protein>
    <submittedName>
        <fullName evidence="3">Uncharacterized protein</fullName>
    </submittedName>
</protein>
<dbReference type="PANTHER" id="PTHR42684">
    <property type="entry name" value="ADENOSYLMETHIONINE-8-AMINO-7-OXONONANOATE AMINOTRANSFERASE"/>
    <property type="match status" value="1"/>
</dbReference>
<evidence type="ECO:0000256" key="2">
    <source>
        <dbReference type="ARBA" id="ARBA00022679"/>
    </source>
</evidence>
<keyword evidence="2" id="KW-0808">Transferase</keyword>
<dbReference type="Pfam" id="PF00202">
    <property type="entry name" value="Aminotran_3"/>
    <property type="match status" value="1"/>
</dbReference>
<dbReference type="GO" id="GO:0030170">
    <property type="term" value="F:pyridoxal phosphate binding"/>
    <property type="evidence" value="ECO:0007669"/>
    <property type="project" value="InterPro"/>
</dbReference>
<reference evidence="3" key="1">
    <citation type="journal article" date="2014" name="Front. Microbiol.">
        <title>High frequency of phylogenetically diverse reductive dehalogenase-homologous genes in deep subseafloor sedimentary metagenomes.</title>
        <authorList>
            <person name="Kawai M."/>
            <person name="Futagami T."/>
            <person name="Toyoda A."/>
            <person name="Takaki Y."/>
            <person name="Nishi S."/>
            <person name="Hori S."/>
            <person name="Arai W."/>
            <person name="Tsubouchi T."/>
            <person name="Morono Y."/>
            <person name="Uchiyama I."/>
            <person name="Ito T."/>
            <person name="Fujiyama A."/>
            <person name="Inagaki F."/>
            <person name="Takami H."/>
        </authorList>
    </citation>
    <scope>NUCLEOTIDE SEQUENCE</scope>
    <source>
        <strain evidence="3">Expedition CK06-06</strain>
    </source>
</reference>
<accession>X1NVR0</accession>
<proteinExistence type="predicted"/>
<feature type="non-terminal residue" evidence="3">
    <location>
        <position position="59"/>
    </location>
</feature>
<dbReference type="InterPro" id="IPR015424">
    <property type="entry name" value="PyrdxlP-dep_Trfase"/>
</dbReference>
<dbReference type="GO" id="GO:0004015">
    <property type="term" value="F:adenosylmethionine-8-amino-7-oxononanoate transaminase activity"/>
    <property type="evidence" value="ECO:0007669"/>
    <property type="project" value="TreeGrafter"/>
</dbReference>
<dbReference type="SUPFAM" id="SSF53383">
    <property type="entry name" value="PLP-dependent transferases"/>
    <property type="match status" value="1"/>
</dbReference>
<evidence type="ECO:0000313" key="3">
    <source>
        <dbReference type="EMBL" id="GAI48117.1"/>
    </source>
</evidence>
<dbReference type="GO" id="GO:0009102">
    <property type="term" value="P:biotin biosynthetic process"/>
    <property type="evidence" value="ECO:0007669"/>
    <property type="project" value="TreeGrafter"/>
</dbReference>
<evidence type="ECO:0000256" key="1">
    <source>
        <dbReference type="ARBA" id="ARBA00022576"/>
    </source>
</evidence>
<dbReference type="InterPro" id="IPR015421">
    <property type="entry name" value="PyrdxlP-dep_Trfase_major"/>
</dbReference>
<comment type="caution">
    <text evidence="3">The sequence shown here is derived from an EMBL/GenBank/DDBJ whole genome shotgun (WGS) entry which is preliminary data.</text>
</comment>
<dbReference type="AlphaFoldDB" id="X1NVR0"/>
<gene>
    <name evidence="3" type="ORF">S06H3_62406</name>
</gene>
<organism evidence="3">
    <name type="scientific">marine sediment metagenome</name>
    <dbReference type="NCBI Taxonomy" id="412755"/>
    <lineage>
        <taxon>unclassified sequences</taxon>
        <taxon>metagenomes</taxon>
        <taxon>ecological metagenomes</taxon>
    </lineage>
</organism>
<keyword evidence="1" id="KW-0032">Aminotransferase</keyword>
<name>X1NVR0_9ZZZZ</name>
<dbReference type="Gene3D" id="3.40.640.10">
    <property type="entry name" value="Type I PLP-dependent aspartate aminotransferase-like (Major domain)"/>
    <property type="match status" value="1"/>
</dbReference>